<proteinExistence type="inferred from homology"/>
<evidence type="ECO:0000256" key="5">
    <source>
        <dbReference type="ARBA" id="ARBA00023136"/>
    </source>
</evidence>
<evidence type="ECO:0000259" key="10">
    <source>
        <dbReference type="Pfam" id="PF06136"/>
    </source>
</evidence>
<evidence type="ECO:0000256" key="9">
    <source>
        <dbReference type="SAM" id="MobiDB-lite"/>
    </source>
</evidence>
<evidence type="ECO:0000256" key="8">
    <source>
        <dbReference type="ARBA" id="ARBA00046534"/>
    </source>
</evidence>
<evidence type="ECO:0000256" key="2">
    <source>
        <dbReference type="ARBA" id="ARBA00022473"/>
    </source>
</evidence>
<evidence type="ECO:0000313" key="12">
    <source>
        <dbReference type="Proteomes" id="UP001371456"/>
    </source>
</evidence>
<name>A0AAN8TP22_SOLBU</name>
<keyword evidence="5" id="KW-0472">Membrane</keyword>
<dbReference type="InterPro" id="IPR010369">
    <property type="entry name" value="SOK"/>
</dbReference>
<dbReference type="PANTHER" id="PTHR31083:SF18">
    <property type="entry name" value="PROTEIN SOSEKI 2"/>
    <property type="match status" value="1"/>
</dbReference>
<dbReference type="Pfam" id="PF06136">
    <property type="entry name" value="SOK"/>
    <property type="match status" value="1"/>
</dbReference>
<feature type="compositionally biased region" description="Basic residues" evidence="9">
    <location>
        <begin position="413"/>
        <end position="430"/>
    </location>
</feature>
<feature type="compositionally biased region" description="Pro residues" evidence="9">
    <location>
        <begin position="297"/>
        <end position="306"/>
    </location>
</feature>
<comment type="subunit">
    <text evidence="8">Homodimer. Forms long polymer filaments with other SOKs proteins polymers (e.g. SOK1, SOK2, SOK3 and SOK4) crucial for polar localization and biological activity. Binds to ANGUSTIFOLIA (AN).</text>
</comment>
<comment type="subcellular location">
    <subcellularLocation>
        <location evidence="1">Cell membrane</location>
        <topology evidence="1">Peripheral membrane protein</topology>
        <orientation evidence="1">Cytoplasmic side</orientation>
    </subcellularLocation>
</comment>
<reference evidence="11 12" key="1">
    <citation type="submission" date="2024-02" db="EMBL/GenBank/DDBJ databases">
        <title>de novo genome assembly of Solanum bulbocastanum strain 11H21.</title>
        <authorList>
            <person name="Hosaka A.J."/>
        </authorList>
    </citation>
    <scope>NUCLEOTIDE SEQUENCE [LARGE SCALE GENOMIC DNA]</scope>
    <source>
        <tissue evidence="11">Young leaves</tissue>
    </source>
</reference>
<dbReference type="EMBL" id="JBANQN010000004">
    <property type="protein sequence ID" value="KAK6791988.1"/>
    <property type="molecule type" value="Genomic_DNA"/>
</dbReference>
<evidence type="ECO:0000313" key="11">
    <source>
        <dbReference type="EMBL" id="KAK6791988.1"/>
    </source>
</evidence>
<comment type="similarity">
    <text evidence="7">Belongs to the SOSEKI family.</text>
</comment>
<organism evidence="11 12">
    <name type="scientific">Solanum bulbocastanum</name>
    <name type="common">Wild potato</name>
    <dbReference type="NCBI Taxonomy" id="147425"/>
    <lineage>
        <taxon>Eukaryota</taxon>
        <taxon>Viridiplantae</taxon>
        <taxon>Streptophyta</taxon>
        <taxon>Embryophyta</taxon>
        <taxon>Tracheophyta</taxon>
        <taxon>Spermatophyta</taxon>
        <taxon>Magnoliopsida</taxon>
        <taxon>eudicotyledons</taxon>
        <taxon>Gunneridae</taxon>
        <taxon>Pentapetalae</taxon>
        <taxon>asterids</taxon>
        <taxon>lamiids</taxon>
        <taxon>Solanales</taxon>
        <taxon>Solanaceae</taxon>
        <taxon>Solanoideae</taxon>
        <taxon>Solaneae</taxon>
        <taxon>Solanum</taxon>
    </lineage>
</organism>
<dbReference type="GO" id="GO:0051302">
    <property type="term" value="P:regulation of cell division"/>
    <property type="evidence" value="ECO:0007669"/>
    <property type="project" value="UniProtKB-ARBA"/>
</dbReference>
<dbReference type="AlphaFoldDB" id="A0AAN8TP22"/>
<keyword evidence="4" id="KW-0132">Cell division</keyword>
<dbReference type="PIRSF" id="PIRSF031043">
    <property type="entry name" value="UCP031043"/>
    <property type="match status" value="1"/>
</dbReference>
<feature type="region of interest" description="Disordered" evidence="9">
    <location>
        <begin position="282"/>
        <end position="312"/>
    </location>
</feature>
<feature type="domain" description="SOSEKI DIX-like" evidence="10">
    <location>
        <begin position="38"/>
        <end position="126"/>
    </location>
</feature>
<dbReference type="GO" id="GO:0051258">
    <property type="term" value="P:protein polymerization"/>
    <property type="evidence" value="ECO:0007669"/>
    <property type="project" value="UniProtKB-ARBA"/>
</dbReference>
<comment type="caution">
    <text evidence="11">The sequence shown here is derived from an EMBL/GenBank/DDBJ whole genome shotgun (WGS) entry which is preliminary data.</text>
</comment>
<keyword evidence="2" id="KW-0217">Developmental protein</keyword>
<keyword evidence="12" id="KW-1185">Reference proteome</keyword>
<evidence type="ECO:0000256" key="4">
    <source>
        <dbReference type="ARBA" id="ARBA00022618"/>
    </source>
</evidence>
<accession>A0AAN8TP22</accession>
<dbReference type="PANTHER" id="PTHR31083">
    <property type="entry name" value="UPSTREAM OF FLC PROTEIN (DUF966)"/>
    <property type="match status" value="1"/>
</dbReference>
<evidence type="ECO:0000256" key="1">
    <source>
        <dbReference type="ARBA" id="ARBA00004413"/>
    </source>
</evidence>
<feature type="region of interest" description="Disordered" evidence="9">
    <location>
        <begin position="144"/>
        <end position="171"/>
    </location>
</feature>
<evidence type="ECO:0000256" key="7">
    <source>
        <dbReference type="ARBA" id="ARBA00024211"/>
    </source>
</evidence>
<sequence>MSMEVIGDGRRICRGNSPEIGKSQSNRVVLMRASFKKVQVVYYLSRNGQLEHPHYIEVTHLAHQHLRLKDVIDRLTVLRGRGMPSLYSWSCKRSYKNGYVWNDLADNDFICPSEGAEYVLKGSEIIEGSTEKFQQIHIAQSPQLMRNSQQIQESKRKSQVSKRHSDEPEIVENNHNYLDENDVELFEEKFSTTPNFTCSRGVICSDELTRKNNSTELTHTNSFSPPSTTSSSLSDKPSNTEITNTSKRFEDGDPVVTESLLSRSSVLFQLISCGGSVSFRGKSATTDPPHIVKQQQQPPPSPPPCTVVPRKSSSSCASFHKGVLCKVSKNNVEMNEVEEIKYMSENPRFGNLQSEEKEYFSGSIVESMTTEERTAQVDPQLKKSSSYNEERSSKAGLREVATEEEEKEELKAVKGKCIPRKKSSSKHSKK</sequence>
<dbReference type="GO" id="GO:0051301">
    <property type="term" value="P:cell division"/>
    <property type="evidence" value="ECO:0007669"/>
    <property type="project" value="UniProtKB-KW"/>
</dbReference>
<dbReference type="InterPro" id="IPR021182">
    <property type="entry name" value="SOK_magnoliopsida"/>
</dbReference>
<keyword evidence="3" id="KW-1003">Cell membrane</keyword>
<dbReference type="GO" id="GO:2000067">
    <property type="term" value="P:regulation of root morphogenesis"/>
    <property type="evidence" value="ECO:0007669"/>
    <property type="project" value="UniProtKB-ARBA"/>
</dbReference>
<evidence type="ECO:0000256" key="6">
    <source>
        <dbReference type="ARBA" id="ARBA00023306"/>
    </source>
</evidence>
<feature type="region of interest" description="Disordered" evidence="9">
    <location>
        <begin position="362"/>
        <end position="430"/>
    </location>
</feature>
<keyword evidence="6" id="KW-0131">Cell cycle</keyword>
<protein>
    <recommendedName>
        <fullName evidence="10">SOSEKI DIX-like domain-containing protein</fullName>
    </recommendedName>
</protein>
<dbReference type="GO" id="GO:0005886">
    <property type="term" value="C:plasma membrane"/>
    <property type="evidence" value="ECO:0007669"/>
    <property type="project" value="UniProtKB-SubCell"/>
</dbReference>
<dbReference type="InterPro" id="IPR048351">
    <property type="entry name" value="SOK_DIX"/>
</dbReference>
<evidence type="ECO:0000256" key="3">
    <source>
        <dbReference type="ARBA" id="ARBA00022475"/>
    </source>
</evidence>
<feature type="compositionally biased region" description="Low complexity" evidence="9">
    <location>
        <begin position="218"/>
        <end position="240"/>
    </location>
</feature>
<dbReference type="GO" id="GO:0090708">
    <property type="term" value="P:specification of plant organ axis polarity"/>
    <property type="evidence" value="ECO:0007669"/>
    <property type="project" value="UniProtKB-ARBA"/>
</dbReference>
<gene>
    <name evidence="11" type="ORF">RDI58_011069</name>
</gene>
<dbReference type="Proteomes" id="UP001371456">
    <property type="component" value="Unassembled WGS sequence"/>
</dbReference>
<feature type="compositionally biased region" description="Basic and acidic residues" evidence="9">
    <location>
        <begin position="388"/>
        <end position="401"/>
    </location>
</feature>
<feature type="region of interest" description="Disordered" evidence="9">
    <location>
        <begin position="215"/>
        <end position="251"/>
    </location>
</feature>